<feature type="compositionally biased region" description="Gly residues" evidence="1">
    <location>
        <begin position="55"/>
        <end position="68"/>
    </location>
</feature>
<proteinExistence type="predicted"/>
<name>A0A6J4TLF8_9ACTN</name>
<dbReference type="AlphaFoldDB" id="A0A6J4TLF8"/>
<feature type="compositionally biased region" description="Basic residues" evidence="1">
    <location>
        <begin position="435"/>
        <end position="448"/>
    </location>
</feature>
<sequence>GGDDGGGARLGGARGGRLGRSAVRRRGGRRRGRRRGERPARGAVLALAGQRGPAAGEGAGPRGHGQQGGVLVLGAEQRADAGHGHGRSRGGLPALLRPPGGARALRPREPDAGPGGLGARVHPGDLRERVAGGGAARRARRAALPPLRGRAGLLGRAARGQGADGPRPRPARRARVHVRRRAERRAHDAGRRRARRRGPPHGLPGAAGAAVGRRRGRRGGHHRGRRGPAGARAQGGDLRLGRVHARRRAAPQPPRLARLRRLRGGHERGRLRPHRDVARGPAAQHELRVDVSHPAREGARGRPRDVRDVLRGRRLDAVRRQARPARGEREAPLQRAGADVLRVGRDRGRVPQARARPGLGPAQPGPLGQRRVRPPHRAAGHGRRPRHPRGHARGARRGGGRAAGAVRRGHGRPARERGLHGQPEGVHRPLQRAGGPRRGRGLRPRGARRPAAVQRRREGRARPREPDDVAARGGGPVLRRARHGRDARHEGRPEDDAGRARAGRHGRAHPRALRRGQLRRVGLAQGVLGRRRDDRADDRARPPGRERGPCRAGQGTAAPGVPGL</sequence>
<reference evidence="2" key="1">
    <citation type="submission" date="2020-02" db="EMBL/GenBank/DDBJ databases">
        <authorList>
            <person name="Meier V. D."/>
        </authorList>
    </citation>
    <scope>NUCLEOTIDE SEQUENCE</scope>
    <source>
        <strain evidence="2">AVDCRST_MAG13</strain>
    </source>
</reference>
<feature type="compositionally biased region" description="Basic residues" evidence="1">
    <location>
        <begin position="370"/>
        <end position="399"/>
    </location>
</feature>
<feature type="compositionally biased region" description="Low complexity" evidence="1">
    <location>
        <begin position="90"/>
        <end position="104"/>
    </location>
</feature>
<feature type="region of interest" description="Disordered" evidence="1">
    <location>
        <begin position="1"/>
        <end position="564"/>
    </location>
</feature>
<accession>A0A6J4TLF8</accession>
<dbReference type="EMBL" id="CADCVO010000575">
    <property type="protein sequence ID" value="CAA9525561.1"/>
    <property type="molecule type" value="Genomic_DNA"/>
</dbReference>
<feature type="compositionally biased region" description="Basic and acidic residues" evidence="1">
    <location>
        <begin position="285"/>
        <end position="332"/>
    </location>
</feature>
<feature type="non-terminal residue" evidence="2">
    <location>
        <position position="1"/>
    </location>
</feature>
<feature type="compositionally biased region" description="Basic and acidic residues" evidence="1">
    <location>
        <begin position="460"/>
        <end position="470"/>
    </location>
</feature>
<evidence type="ECO:0000313" key="2">
    <source>
        <dbReference type="EMBL" id="CAA9525561.1"/>
    </source>
</evidence>
<feature type="compositionally biased region" description="Basic residues" evidence="1">
    <location>
        <begin position="212"/>
        <end position="226"/>
    </location>
</feature>
<feature type="compositionally biased region" description="Basic residues" evidence="1">
    <location>
        <begin position="501"/>
        <end position="518"/>
    </location>
</feature>
<feature type="non-terminal residue" evidence="2">
    <location>
        <position position="564"/>
    </location>
</feature>
<feature type="compositionally biased region" description="Basic residues" evidence="1">
    <location>
        <begin position="22"/>
        <end position="36"/>
    </location>
</feature>
<feature type="compositionally biased region" description="Basic and acidic residues" evidence="1">
    <location>
        <begin position="530"/>
        <end position="549"/>
    </location>
</feature>
<feature type="compositionally biased region" description="Basic and acidic residues" evidence="1">
    <location>
        <begin position="264"/>
        <end position="278"/>
    </location>
</feature>
<feature type="compositionally biased region" description="Basic and acidic residues" evidence="1">
    <location>
        <begin position="487"/>
        <end position="499"/>
    </location>
</feature>
<feature type="compositionally biased region" description="Basic residues" evidence="1">
    <location>
        <begin position="169"/>
        <end position="184"/>
    </location>
</feature>
<evidence type="ECO:0000256" key="1">
    <source>
        <dbReference type="SAM" id="MobiDB-lite"/>
    </source>
</evidence>
<feature type="compositionally biased region" description="Low complexity" evidence="1">
    <location>
        <begin position="142"/>
        <end position="165"/>
    </location>
</feature>
<gene>
    <name evidence="2" type="ORF">AVDCRST_MAG13-3704</name>
</gene>
<feature type="compositionally biased region" description="Low complexity" evidence="1">
    <location>
        <begin position="353"/>
        <end position="369"/>
    </location>
</feature>
<organism evidence="2">
    <name type="scientific">uncultured Solirubrobacteraceae bacterium</name>
    <dbReference type="NCBI Taxonomy" id="1162706"/>
    <lineage>
        <taxon>Bacteria</taxon>
        <taxon>Bacillati</taxon>
        <taxon>Actinomycetota</taxon>
        <taxon>Thermoleophilia</taxon>
        <taxon>Solirubrobacterales</taxon>
        <taxon>Solirubrobacteraceae</taxon>
        <taxon>environmental samples</taxon>
    </lineage>
</organism>
<protein>
    <submittedName>
        <fullName evidence="2">Fumarate reductase/succinate dehydrogenase flavoprotein domain-containing protein</fullName>
    </submittedName>
</protein>
<feature type="compositionally biased region" description="Gly residues" evidence="1">
    <location>
        <begin position="1"/>
        <end position="18"/>
    </location>
</feature>